<sequence>MHDDYYAVIMAGGGGTRLWPLSR</sequence>
<reference evidence="2 3" key="1">
    <citation type="journal article" date="2015" name="MBio">
        <title>Genome-Resolved Metagenomic Analysis Reveals Roles for Candidate Phyla and Other Microbial Community Members in Biogeochemical Transformations in Oil Reservoirs.</title>
        <authorList>
            <person name="Hu P."/>
            <person name="Tom L."/>
            <person name="Singh A."/>
            <person name="Thomas B.C."/>
            <person name="Baker B.J."/>
            <person name="Piceno Y.M."/>
            <person name="Andersen G.L."/>
            <person name="Banfield J.F."/>
        </authorList>
    </citation>
    <scope>NUCLEOTIDE SEQUENCE [LARGE SCALE GENOMIC DNA]</scope>
    <source>
        <strain evidence="2">46_16</strain>
    </source>
</reference>
<dbReference type="InterPro" id="IPR029044">
    <property type="entry name" value="Nucleotide-diphossugar_trans"/>
</dbReference>
<dbReference type="AlphaFoldDB" id="A0A101FX13"/>
<evidence type="ECO:0000259" key="1">
    <source>
        <dbReference type="Pfam" id="PF00483"/>
    </source>
</evidence>
<dbReference type="Gene3D" id="3.90.550.10">
    <property type="entry name" value="Spore Coat Polysaccharide Biosynthesis Protein SpsA, Chain A"/>
    <property type="match status" value="1"/>
</dbReference>
<organism evidence="2 3">
    <name type="scientific">Anaerolinea thermophila</name>
    <dbReference type="NCBI Taxonomy" id="167964"/>
    <lineage>
        <taxon>Bacteria</taxon>
        <taxon>Bacillati</taxon>
        <taxon>Chloroflexota</taxon>
        <taxon>Anaerolineae</taxon>
        <taxon>Anaerolineales</taxon>
        <taxon>Anaerolineaceae</taxon>
        <taxon>Anaerolinea</taxon>
    </lineage>
</organism>
<gene>
    <name evidence="2" type="ORF">XD73_1274</name>
</gene>
<evidence type="ECO:0000313" key="2">
    <source>
        <dbReference type="EMBL" id="KUK45857.1"/>
    </source>
</evidence>
<dbReference type="InterPro" id="IPR005835">
    <property type="entry name" value="NTP_transferase_dom"/>
</dbReference>
<dbReference type="SUPFAM" id="SSF53448">
    <property type="entry name" value="Nucleotide-diphospho-sugar transferases"/>
    <property type="match status" value="1"/>
</dbReference>
<evidence type="ECO:0000313" key="3">
    <source>
        <dbReference type="Proteomes" id="UP000064249"/>
    </source>
</evidence>
<protein>
    <recommendedName>
        <fullName evidence="1">Nucleotidyl transferase domain-containing protein</fullName>
    </recommendedName>
</protein>
<proteinExistence type="predicted"/>
<name>A0A101FX13_9CHLR</name>
<dbReference type="Pfam" id="PF00483">
    <property type="entry name" value="NTP_transferase"/>
    <property type="match status" value="1"/>
</dbReference>
<comment type="caution">
    <text evidence="2">The sequence shown here is derived from an EMBL/GenBank/DDBJ whole genome shotgun (WGS) entry which is preliminary data.</text>
</comment>
<feature type="domain" description="Nucleotidyl transferase" evidence="1">
    <location>
        <begin position="7"/>
        <end position="23"/>
    </location>
</feature>
<dbReference type="EMBL" id="LGFU01000132">
    <property type="protein sequence ID" value="KUK45857.1"/>
    <property type="molecule type" value="Genomic_DNA"/>
</dbReference>
<accession>A0A101FX13</accession>
<dbReference type="Proteomes" id="UP000064249">
    <property type="component" value="Unassembled WGS sequence"/>
</dbReference>
<feature type="non-terminal residue" evidence="2">
    <location>
        <position position="23"/>
    </location>
</feature>